<dbReference type="AlphaFoldDB" id="R7UCM1"/>
<dbReference type="EMBL" id="AMQN01024360">
    <property type="status" value="NOT_ANNOTATED_CDS"/>
    <property type="molecule type" value="Genomic_DNA"/>
</dbReference>
<keyword evidence="3" id="KW-1185">Reference proteome</keyword>
<organism evidence="1">
    <name type="scientific">Capitella teleta</name>
    <name type="common">Polychaete worm</name>
    <dbReference type="NCBI Taxonomy" id="283909"/>
    <lineage>
        <taxon>Eukaryota</taxon>
        <taxon>Metazoa</taxon>
        <taxon>Spiralia</taxon>
        <taxon>Lophotrochozoa</taxon>
        <taxon>Annelida</taxon>
        <taxon>Polychaeta</taxon>
        <taxon>Sedentaria</taxon>
        <taxon>Scolecida</taxon>
        <taxon>Capitellidae</taxon>
        <taxon>Capitella</taxon>
    </lineage>
</organism>
<name>R7UCM1_CAPTE</name>
<dbReference type="Proteomes" id="UP000014760">
    <property type="component" value="Unassembled WGS sequence"/>
</dbReference>
<proteinExistence type="predicted"/>
<reference evidence="1 3" key="2">
    <citation type="journal article" date="2013" name="Nature">
        <title>Insights into bilaterian evolution from three spiralian genomes.</title>
        <authorList>
            <person name="Simakov O."/>
            <person name="Marletaz F."/>
            <person name="Cho S.J."/>
            <person name="Edsinger-Gonzales E."/>
            <person name="Havlak P."/>
            <person name="Hellsten U."/>
            <person name="Kuo D.H."/>
            <person name="Larsson T."/>
            <person name="Lv J."/>
            <person name="Arendt D."/>
            <person name="Savage R."/>
            <person name="Osoegawa K."/>
            <person name="de Jong P."/>
            <person name="Grimwood J."/>
            <person name="Chapman J.A."/>
            <person name="Shapiro H."/>
            <person name="Aerts A."/>
            <person name="Otillar R.P."/>
            <person name="Terry A.Y."/>
            <person name="Boore J.L."/>
            <person name="Grigoriev I.V."/>
            <person name="Lindberg D.R."/>
            <person name="Seaver E.C."/>
            <person name="Weisblat D.A."/>
            <person name="Putnam N.H."/>
            <person name="Rokhsar D.S."/>
        </authorList>
    </citation>
    <scope>NUCLEOTIDE SEQUENCE</scope>
    <source>
        <strain evidence="1 3">I ESC-2004</strain>
    </source>
</reference>
<dbReference type="HOGENOM" id="CLU_1653781_0_0_1"/>
<sequence length="160" mass="17899">MEGRGDGGGVMYKVLILLGDLVNRRSRVLEALLCLIRVGWSMSWVRKWSARQVMRWSSGHDLSAGDLVEPKLLIQAVVVKVTDDEGLLASFEGGFVQADVFADFNVVLYIDGDATIEVGFVEVVVKGEIWDCEQIDWVRDVVVFREGFSDAYKNRFGCGY</sequence>
<reference evidence="2" key="3">
    <citation type="submission" date="2015-06" db="UniProtKB">
        <authorList>
            <consortium name="EnsemblMetazoa"/>
        </authorList>
    </citation>
    <scope>IDENTIFICATION</scope>
</reference>
<accession>R7UCM1</accession>
<evidence type="ECO:0000313" key="1">
    <source>
        <dbReference type="EMBL" id="ELU03744.1"/>
    </source>
</evidence>
<gene>
    <name evidence="1" type="ORF">CAPTEDRAFT_201333</name>
</gene>
<evidence type="ECO:0000313" key="2">
    <source>
        <dbReference type="EnsemblMetazoa" id="CapteP201333"/>
    </source>
</evidence>
<protein>
    <submittedName>
        <fullName evidence="1 2">Uncharacterized protein</fullName>
    </submittedName>
</protein>
<evidence type="ECO:0000313" key="3">
    <source>
        <dbReference type="Proteomes" id="UP000014760"/>
    </source>
</evidence>
<dbReference type="EnsemblMetazoa" id="CapteT201333">
    <property type="protein sequence ID" value="CapteP201333"/>
    <property type="gene ID" value="CapteG201333"/>
</dbReference>
<dbReference type="EMBL" id="KB302931">
    <property type="protein sequence ID" value="ELU03744.1"/>
    <property type="molecule type" value="Genomic_DNA"/>
</dbReference>
<reference evidence="3" key="1">
    <citation type="submission" date="2012-12" db="EMBL/GenBank/DDBJ databases">
        <authorList>
            <person name="Hellsten U."/>
            <person name="Grimwood J."/>
            <person name="Chapman J.A."/>
            <person name="Shapiro H."/>
            <person name="Aerts A."/>
            <person name="Otillar R.P."/>
            <person name="Terry A.Y."/>
            <person name="Boore J.L."/>
            <person name="Simakov O."/>
            <person name="Marletaz F."/>
            <person name="Cho S.-J."/>
            <person name="Edsinger-Gonzales E."/>
            <person name="Havlak P."/>
            <person name="Kuo D.-H."/>
            <person name="Larsson T."/>
            <person name="Lv J."/>
            <person name="Arendt D."/>
            <person name="Savage R."/>
            <person name="Osoegawa K."/>
            <person name="de Jong P."/>
            <person name="Lindberg D.R."/>
            <person name="Seaver E.C."/>
            <person name="Weisblat D.A."/>
            <person name="Putnam N.H."/>
            <person name="Grigoriev I.V."/>
            <person name="Rokhsar D.S."/>
        </authorList>
    </citation>
    <scope>NUCLEOTIDE SEQUENCE</scope>
    <source>
        <strain evidence="3">I ESC-2004</strain>
    </source>
</reference>